<evidence type="ECO:0000259" key="11">
    <source>
        <dbReference type="SMART" id="SM01097"/>
    </source>
</evidence>
<dbReference type="EC" id="6.3.5.5" evidence="10"/>
<keyword evidence="5 10" id="KW-0067">ATP-binding</keyword>
<dbReference type="InterPro" id="IPR029062">
    <property type="entry name" value="Class_I_gatase-like"/>
</dbReference>
<dbReference type="GO" id="GO:0006541">
    <property type="term" value="P:glutamine metabolic process"/>
    <property type="evidence" value="ECO:0007669"/>
    <property type="project" value="InterPro"/>
</dbReference>
<dbReference type="PROSITE" id="PS51273">
    <property type="entry name" value="GATASE_TYPE_1"/>
    <property type="match status" value="1"/>
</dbReference>
<comment type="function">
    <text evidence="10">Small subunit of the glutamine-dependent carbamoyl phosphate synthetase (CPSase). CPSase catalyzes the formation of carbamoyl phosphate from the ammonia moiety of glutamine, carbonate, and phosphate donated by ATP, constituting the first step of 2 biosynthetic pathways, one leading to arginine and/or urea and the other to pyrimidine nucleotides. The small subunit (glutamine amidotransferase) binds and cleaves glutamine to supply the large subunit with the substrate ammonia.</text>
</comment>
<dbReference type="GO" id="GO:0005524">
    <property type="term" value="F:ATP binding"/>
    <property type="evidence" value="ECO:0007669"/>
    <property type="project" value="UniProtKB-UniRule"/>
</dbReference>
<name>A0A1Z1MND2_9FLOR</name>
<feature type="active site" description="Nucleophile" evidence="10">
    <location>
        <position position="275"/>
    </location>
</feature>
<dbReference type="GO" id="GO:0004088">
    <property type="term" value="F:carbamoyl-phosphate synthase (glutamine-hydrolyzing) activity"/>
    <property type="evidence" value="ECO:0007669"/>
    <property type="project" value="UniProtKB-UniRule"/>
</dbReference>
<evidence type="ECO:0000256" key="1">
    <source>
        <dbReference type="ARBA" id="ARBA00005077"/>
    </source>
</evidence>
<dbReference type="RefSeq" id="YP_009398166.1">
    <property type="nucleotide sequence ID" value="NC_035291.1"/>
</dbReference>
<comment type="subunit">
    <text evidence="10">Composed of two chains; the small (or glutamine) chain promotes the hydrolysis of glutamine to ammonia, which is used by the large (or ammonia) chain to synthesize carbamoyl phosphate. Tetramer of heterodimers (alpha,beta)4.</text>
</comment>
<comment type="catalytic activity">
    <reaction evidence="8 10">
        <text>hydrogencarbonate + L-glutamine + 2 ATP + H2O = carbamoyl phosphate + L-glutamate + 2 ADP + phosphate + 2 H(+)</text>
        <dbReference type="Rhea" id="RHEA:18633"/>
        <dbReference type="ChEBI" id="CHEBI:15377"/>
        <dbReference type="ChEBI" id="CHEBI:15378"/>
        <dbReference type="ChEBI" id="CHEBI:17544"/>
        <dbReference type="ChEBI" id="CHEBI:29985"/>
        <dbReference type="ChEBI" id="CHEBI:30616"/>
        <dbReference type="ChEBI" id="CHEBI:43474"/>
        <dbReference type="ChEBI" id="CHEBI:58228"/>
        <dbReference type="ChEBI" id="CHEBI:58359"/>
        <dbReference type="ChEBI" id="CHEBI:456216"/>
        <dbReference type="EC" id="6.3.5.5"/>
    </reaction>
</comment>
<evidence type="ECO:0000256" key="9">
    <source>
        <dbReference type="ARBA" id="ARBA00049285"/>
    </source>
</evidence>
<dbReference type="AlphaFoldDB" id="A0A1Z1MND2"/>
<feature type="binding site" evidence="10">
    <location>
        <position position="318"/>
    </location>
    <ligand>
        <name>L-glutamine</name>
        <dbReference type="ChEBI" id="CHEBI:58359"/>
    </ligand>
</feature>
<dbReference type="SMART" id="SM01097">
    <property type="entry name" value="CPSase_sm_chain"/>
    <property type="match status" value="1"/>
</dbReference>
<dbReference type="NCBIfam" id="TIGR01368">
    <property type="entry name" value="CPSaseIIsmall"/>
    <property type="match status" value="1"/>
</dbReference>
<keyword evidence="12" id="KW-0150">Chloroplast</keyword>
<evidence type="ECO:0000256" key="5">
    <source>
        <dbReference type="ARBA" id="ARBA00022840"/>
    </source>
</evidence>
<feature type="active site" evidence="10">
    <location>
        <position position="364"/>
    </location>
</feature>
<dbReference type="PRINTS" id="PR00096">
    <property type="entry name" value="GATASE"/>
</dbReference>
<evidence type="ECO:0000313" key="12">
    <source>
        <dbReference type="EMBL" id="ARW67352.1"/>
    </source>
</evidence>
<evidence type="ECO:0000256" key="3">
    <source>
        <dbReference type="ARBA" id="ARBA00022598"/>
    </source>
</evidence>
<dbReference type="Gene3D" id="3.50.30.20">
    <property type="entry name" value="Carbamoyl-phosphate synthase small subunit, N-terminal domain"/>
    <property type="match status" value="1"/>
</dbReference>
<dbReference type="PRINTS" id="PR00099">
    <property type="entry name" value="CPSGATASE"/>
</dbReference>
<keyword evidence="4 10" id="KW-0547">Nucleotide-binding</keyword>
<evidence type="ECO:0000256" key="8">
    <source>
        <dbReference type="ARBA" id="ARBA00048816"/>
    </source>
</evidence>
<dbReference type="InterPro" id="IPR002474">
    <property type="entry name" value="CarbamoylP_synth_ssu_N"/>
</dbReference>
<dbReference type="GO" id="GO:0006526">
    <property type="term" value="P:L-arginine biosynthetic process"/>
    <property type="evidence" value="ECO:0007669"/>
    <property type="project" value="UniProtKB-UniRule"/>
</dbReference>
<proteinExistence type="inferred from homology"/>
<dbReference type="HAMAP" id="MF_01209">
    <property type="entry name" value="CPSase_S_chain"/>
    <property type="match status" value="1"/>
</dbReference>
<evidence type="ECO:0000256" key="6">
    <source>
        <dbReference type="ARBA" id="ARBA00022962"/>
    </source>
</evidence>
<dbReference type="InterPro" id="IPR036480">
    <property type="entry name" value="CarbP_synth_ssu_N_sf"/>
</dbReference>
<comment type="catalytic activity">
    <reaction evidence="9 10">
        <text>L-glutamine + H2O = L-glutamate + NH4(+)</text>
        <dbReference type="Rhea" id="RHEA:15889"/>
        <dbReference type="ChEBI" id="CHEBI:15377"/>
        <dbReference type="ChEBI" id="CHEBI:28938"/>
        <dbReference type="ChEBI" id="CHEBI:29985"/>
        <dbReference type="ChEBI" id="CHEBI:58359"/>
    </reaction>
</comment>
<dbReference type="InterPro" id="IPR035686">
    <property type="entry name" value="CPSase_GATase1"/>
</dbReference>
<dbReference type="SUPFAM" id="SSF52317">
    <property type="entry name" value="Class I glutamine amidotransferase-like"/>
    <property type="match status" value="1"/>
</dbReference>
<feature type="binding site" evidence="10">
    <location>
        <position position="248"/>
    </location>
    <ligand>
        <name>L-glutamine</name>
        <dbReference type="ChEBI" id="CHEBI:58359"/>
    </ligand>
</feature>
<protein>
    <recommendedName>
        <fullName evidence="10">Carbamoyl phosphate synthase small chain</fullName>
        <ecNumber evidence="10">6.3.5.5</ecNumber>
    </recommendedName>
    <alternativeName>
        <fullName evidence="10">Carbamoyl phosphate synthetase glutamine chain</fullName>
    </alternativeName>
</protein>
<comment type="subunit">
    <text evidence="7">Heterodimer composed of 2 chains; the small (or glutamine) chain promotes the hydrolysis of glutamine to ammonia, which is used by the large (or ammonia) chain to synthesize carbamoyl phosphate.</text>
</comment>
<reference evidence="12" key="1">
    <citation type="journal article" date="2017" name="J. Phycol.">
        <title>Analysis of chloroplast genomes and a supermatrix inform reclassification of the Rhodomelaceae (Rhodophyta).</title>
        <authorList>
            <person name="Diaz-Tapia P."/>
            <person name="Maggs C.A."/>
            <person name="West J.A."/>
            <person name="Verbruggen H."/>
        </authorList>
    </citation>
    <scope>NUCLEOTIDE SEQUENCE</scope>
    <source>
        <strain evidence="12">PD1388</strain>
    </source>
</reference>
<evidence type="ECO:0000256" key="7">
    <source>
        <dbReference type="ARBA" id="ARBA00044031"/>
    </source>
</evidence>
<dbReference type="GO" id="GO:0009507">
    <property type="term" value="C:chloroplast"/>
    <property type="evidence" value="ECO:0007669"/>
    <property type="project" value="UniProtKB-SubCell"/>
</dbReference>
<dbReference type="NCBIfam" id="NF009475">
    <property type="entry name" value="PRK12838.1"/>
    <property type="match status" value="1"/>
</dbReference>
<feature type="binding site" evidence="10">
    <location>
        <position position="246"/>
    </location>
    <ligand>
        <name>L-glutamine</name>
        <dbReference type="ChEBI" id="CHEBI:58359"/>
    </ligand>
</feature>
<comment type="similarity">
    <text evidence="2 10">Belongs to the CarA family.</text>
</comment>
<comment type="pathway">
    <text evidence="1 10">Amino-acid biosynthesis; L-arginine biosynthesis; carbamoyl phosphate from bicarbonate: step 1/1.</text>
</comment>
<feature type="active site" evidence="10">
    <location>
        <position position="362"/>
    </location>
</feature>
<dbReference type="PANTHER" id="PTHR43418">
    <property type="entry name" value="MULTIFUNCTIONAL TRYPTOPHAN BIOSYNTHESIS PROTEIN-RELATED"/>
    <property type="match status" value="1"/>
</dbReference>
<comment type="pathway">
    <text evidence="10">Pyrimidine metabolism; UMP biosynthesis via de novo pathway; (S)-dihydroorotate from bicarbonate: step 1/3.</text>
</comment>
<dbReference type="PANTHER" id="PTHR43418:SF7">
    <property type="entry name" value="CARBAMOYL-PHOSPHATE SYNTHASE SMALL CHAIN"/>
    <property type="match status" value="1"/>
</dbReference>
<keyword evidence="10" id="KW-0665">Pyrimidine biosynthesis</keyword>
<dbReference type="InterPro" id="IPR006274">
    <property type="entry name" value="CarbamoylP_synth_ssu"/>
</dbReference>
<dbReference type="InterPro" id="IPR050472">
    <property type="entry name" value="Anth_synth/Amidotransfase"/>
</dbReference>
<dbReference type="CDD" id="cd01744">
    <property type="entry name" value="GATase1_CPSase"/>
    <property type="match status" value="1"/>
</dbReference>
<dbReference type="Pfam" id="PF00988">
    <property type="entry name" value="CPSase_sm_chain"/>
    <property type="match status" value="1"/>
</dbReference>
<gene>
    <name evidence="10 12" type="primary">carA</name>
</gene>
<dbReference type="Gene3D" id="3.40.50.880">
    <property type="match status" value="1"/>
</dbReference>
<evidence type="ECO:0000256" key="4">
    <source>
        <dbReference type="ARBA" id="ARBA00022741"/>
    </source>
</evidence>
<keyword evidence="3 10" id="KW-0436">Ligase</keyword>
<evidence type="ECO:0000256" key="2">
    <source>
        <dbReference type="ARBA" id="ARBA00007800"/>
    </source>
</evidence>
<feature type="region of interest" description="CPSase" evidence="10">
    <location>
        <begin position="1"/>
        <end position="197"/>
    </location>
</feature>
<feature type="binding site" evidence="10">
    <location>
        <position position="317"/>
    </location>
    <ligand>
        <name>L-glutamine</name>
        <dbReference type="ChEBI" id="CHEBI:58359"/>
    </ligand>
</feature>
<keyword evidence="10" id="KW-0028">Amino-acid biosynthesis</keyword>
<dbReference type="GO" id="GO:0044205">
    <property type="term" value="P:'de novo' UMP biosynthetic process"/>
    <property type="evidence" value="ECO:0007669"/>
    <property type="project" value="UniProtKB-UniRule"/>
</dbReference>
<dbReference type="SUPFAM" id="SSF52021">
    <property type="entry name" value="Carbamoyl phosphate synthetase, small subunit N-terminal domain"/>
    <property type="match status" value="1"/>
</dbReference>
<dbReference type="PRINTS" id="PR00097">
    <property type="entry name" value="ANTSNTHASEII"/>
</dbReference>
<dbReference type="UniPathway" id="UPA00068">
    <property type="reaction ID" value="UER00171"/>
</dbReference>
<geneLocation type="chloroplast" evidence="12"/>
<dbReference type="InterPro" id="IPR017926">
    <property type="entry name" value="GATASE"/>
</dbReference>
<keyword evidence="10" id="KW-0055">Arginine biosynthesis</keyword>
<dbReference type="UniPathway" id="UPA00070">
    <property type="reaction ID" value="UER00115"/>
</dbReference>
<feature type="binding site" evidence="10">
    <location>
        <position position="315"/>
    </location>
    <ligand>
        <name>L-glutamine</name>
        <dbReference type="ChEBI" id="CHEBI:58359"/>
    </ligand>
</feature>
<dbReference type="GO" id="GO:0004359">
    <property type="term" value="F:glutaminase activity"/>
    <property type="evidence" value="ECO:0007669"/>
    <property type="project" value="RHEA"/>
</dbReference>
<dbReference type="GeneID" id="33360654"/>
<sequence length="390" mass="44237">MSNTLFPAVLHLRDGTSYRGWSFFPLLSYSGEIVFNTGMTGYQEIFSDPSYSGQMVIFTYPEIGNTGLNRQDNESNFIHIKAIVAKNISSISSNWRSTISLKDYILLKNIPHIFGLDTRALTKHLRLFGVMSAFLSNNNINVSINNIEFKVLDNLDLVRKLTTKKNYTFNQEAYLNLTKSLSVNFLSFNYINAEKVYKIVVIDFGLKFNILRKLIFLGCQLYVVPATCNYQTILKYKPDGILLSNGPGNPLSSLYSINVVKKLVNFANLPIFGICMGHQILNLAFGGKTFKLKFGHRGLNHPSGCNNYSEITSQNHGFSVDKNYLLNTQLRQVFSVKYLNLNDFTVSGTIHKNNPFFSVQYHPEASPGPHDSEYLFKIFIKLISFIQSKK</sequence>
<dbReference type="EMBL" id="MF101447">
    <property type="protein sequence ID" value="ARW67352.1"/>
    <property type="molecule type" value="Genomic_DNA"/>
</dbReference>
<feature type="binding site" evidence="10">
    <location>
        <position position="50"/>
    </location>
    <ligand>
        <name>L-glutamine</name>
        <dbReference type="ChEBI" id="CHEBI:58359"/>
    </ligand>
</feature>
<keyword evidence="6 10" id="KW-0315">Glutamine amidotransferase</keyword>
<feature type="domain" description="Carbamoyl-phosphate synthase small subunit N-terminal" evidence="11">
    <location>
        <begin position="6"/>
        <end position="136"/>
    </location>
</feature>
<organism evidence="12">
    <name type="scientific">Thaumatella adunca</name>
    <dbReference type="NCBI Taxonomy" id="2006976"/>
    <lineage>
        <taxon>Eukaryota</taxon>
        <taxon>Rhodophyta</taxon>
        <taxon>Florideophyceae</taxon>
        <taxon>Rhodymeniophycidae</taxon>
        <taxon>Ceramiales</taxon>
        <taxon>Rhodomelaceae</taxon>
        <taxon>Thaumatella</taxon>
    </lineage>
</organism>
<feature type="binding site" evidence="10">
    <location>
        <position position="279"/>
    </location>
    <ligand>
        <name>L-glutamine</name>
        <dbReference type="ChEBI" id="CHEBI:58359"/>
    </ligand>
</feature>
<accession>A0A1Z1MND2</accession>
<comment type="subcellular location">
    <subcellularLocation>
        <location evidence="10">Plastid</location>
        <location evidence="10">Chloroplast</location>
    </subcellularLocation>
</comment>
<keyword evidence="12" id="KW-0934">Plastid</keyword>
<feature type="binding site" evidence="10">
    <location>
        <position position="276"/>
    </location>
    <ligand>
        <name>L-glutamine</name>
        <dbReference type="ChEBI" id="CHEBI:58359"/>
    </ligand>
</feature>
<evidence type="ECO:0000256" key="10">
    <source>
        <dbReference type="HAMAP-Rule" id="MF_01209"/>
    </source>
</evidence>
<dbReference type="Pfam" id="PF00117">
    <property type="entry name" value="GATase"/>
    <property type="match status" value="1"/>
</dbReference>
<dbReference type="GO" id="GO:0006207">
    <property type="term" value="P:'de novo' pyrimidine nucleobase biosynthetic process"/>
    <property type="evidence" value="ECO:0007669"/>
    <property type="project" value="InterPro"/>
</dbReference>